<proteinExistence type="predicted"/>
<evidence type="ECO:0000313" key="2">
    <source>
        <dbReference type="Proteomes" id="UP001059597"/>
    </source>
</evidence>
<evidence type="ECO:0008006" key="3">
    <source>
        <dbReference type="Google" id="ProtNLM"/>
    </source>
</evidence>
<reference evidence="1" key="1">
    <citation type="submission" date="2022-06" db="EMBL/GenBank/DDBJ databases">
        <title>Complete genome sequence of Streptomyces nigrescens HEK616.</title>
        <authorList>
            <person name="Asamizu S."/>
            <person name="Onaka H."/>
        </authorList>
    </citation>
    <scope>NUCLEOTIDE SEQUENCE</scope>
    <source>
        <strain evidence="1">HEK616</strain>
    </source>
</reference>
<accession>A0ABM7ZW17</accession>
<dbReference type="SUPFAM" id="SSF88946">
    <property type="entry name" value="Sigma2 domain of RNA polymerase sigma factors"/>
    <property type="match status" value="1"/>
</dbReference>
<protein>
    <recommendedName>
        <fullName evidence="3">RNA polymerase sigma-70 region 2 domain-containing protein</fullName>
    </recommendedName>
</protein>
<name>A0ABM7ZW17_STRNI</name>
<organism evidence="1 2">
    <name type="scientific">Streptomyces nigrescens</name>
    <dbReference type="NCBI Taxonomy" id="1920"/>
    <lineage>
        <taxon>Bacteria</taxon>
        <taxon>Bacillati</taxon>
        <taxon>Actinomycetota</taxon>
        <taxon>Actinomycetes</taxon>
        <taxon>Kitasatosporales</taxon>
        <taxon>Streptomycetaceae</taxon>
        <taxon>Streptomyces</taxon>
    </lineage>
</organism>
<gene>
    <name evidence="1" type="ORF">HEK616_40470</name>
</gene>
<keyword evidence="2" id="KW-1185">Reference proteome</keyword>
<dbReference type="InterPro" id="IPR013325">
    <property type="entry name" value="RNA_pol_sigma_r2"/>
</dbReference>
<sequence length="248" mass="26403">MSHSTVTPELIREAQAGNESALWEVVSAHDYLIRSIVSSVAPGASREAAEDLLQEGRAVILERLRSYDAEVGGGSLTTAAYVYLRRAITEEWLRMSTGLTISAGTVIRVRAELARQDGDVEAASRALAAEVDKGSVLAVVEALAGMESLEAPMSADDERGATLADTIADPTSEVTDPAERRALARWLMEQIPARQAYALRAFHGVGMSPVPDVDAANQLQVKPGVLRNLRSRGLISARSVAANNNLAA</sequence>
<dbReference type="Proteomes" id="UP001059597">
    <property type="component" value="Chromosome"/>
</dbReference>
<dbReference type="Gene3D" id="1.10.1740.10">
    <property type="match status" value="1"/>
</dbReference>
<dbReference type="RefSeq" id="WP_261954286.1">
    <property type="nucleotide sequence ID" value="NZ_AP026073.1"/>
</dbReference>
<dbReference type="EMBL" id="AP026073">
    <property type="protein sequence ID" value="BDM70560.1"/>
    <property type="molecule type" value="Genomic_DNA"/>
</dbReference>
<evidence type="ECO:0000313" key="1">
    <source>
        <dbReference type="EMBL" id="BDM70560.1"/>
    </source>
</evidence>